<keyword evidence="2" id="KW-1185">Reference proteome</keyword>
<dbReference type="Pfam" id="PF06386">
    <property type="entry name" value="GvpL_GvpF"/>
    <property type="match status" value="1"/>
</dbReference>
<dbReference type="KEGG" id="samy:DB32_007338"/>
<organism evidence="1 2">
    <name type="scientific">Sandaracinus amylolyticus</name>
    <dbReference type="NCBI Taxonomy" id="927083"/>
    <lineage>
        <taxon>Bacteria</taxon>
        <taxon>Pseudomonadati</taxon>
        <taxon>Myxococcota</taxon>
        <taxon>Polyangia</taxon>
        <taxon>Polyangiales</taxon>
        <taxon>Sandaracinaceae</taxon>
        <taxon>Sandaracinus</taxon>
    </lineage>
</organism>
<reference evidence="1 2" key="1">
    <citation type="submission" date="2015-03" db="EMBL/GenBank/DDBJ databases">
        <title>Genome assembly of Sandaracinus amylolyticus DSM 53668.</title>
        <authorList>
            <person name="Sharma G."/>
            <person name="Subramanian S."/>
        </authorList>
    </citation>
    <scope>NUCLEOTIDE SEQUENCE [LARGE SCALE GENOMIC DNA]</scope>
    <source>
        <strain evidence="1 2">DSM 53668</strain>
    </source>
</reference>
<dbReference type="RefSeq" id="WP_053237171.1">
    <property type="nucleotide sequence ID" value="NZ_CP011125.1"/>
</dbReference>
<dbReference type="InterPro" id="IPR009430">
    <property type="entry name" value="GvpL/GvpF"/>
</dbReference>
<dbReference type="AlphaFoldDB" id="A0A0F6SHC2"/>
<gene>
    <name evidence="1" type="ORF">DB32_007338</name>
</gene>
<dbReference type="GO" id="GO:0031411">
    <property type="term" value="C:gas vesicle"/>
    <property type="evidence" value="ECO:0007669"/>
    <property type="project" value="InterPro"/>
</dbReference>
<evidence type="ECO:0000313" key="2">
    <source>
        <dbReference type="Proteomes" id="UP000034883"/>
    </source>
</evidence>
<name>A0A0F6SHC2_9BACT</name>
<dbReference type="EMBL" id="CP011125">
    <property type="protein sequence ID" value="AKF10189.1"/>
    <property type="molecule type" value="Genomic_DNA"/>
</dbReference>
<protein>
    <recommendedName>
        <fullName evidence="3">Gas vesicle synthesis protein</fullName>
    </recommendedName>
</protein>
<dbReference type="Proteomes" id="UP000034883">
    <property type="component" value="Chromosome"/>
</dbReference>
<dbReference type="STRING" id="927083.DB32_007338"/>
<evidence type="ECO:0008006" key="3">
    <source>
        <dbReference type="Google" id="ProtNLM"/>
    </source>
</evidence>
<proteinExistence type="predicted"/>
<sequence>MSVWWALAVVDRAPDALPSIDGARVEAFALGDHATLIAAELPAMPAAGLDALRRHDAAVRTLAEQVPAVLPVRFGAHASEPARLVERLRGREDALHRGLERVHGAVQVTVRAMRGPPLVVAPVDERDASFGPGARFLRQRARAPRPPGWDALTRALRPHVRAERVDEGDPRVDAWRVYHLVARDGEPAYRTELAHVVALVPDWQLVAGASSPPYAFAAEVLS</sequence>
<dbReference type="GO" id="GO:0031412">
    <property type="term" value="P:gas vesicle organization"/>
    <property type="evidence" value="ECO:0007669"/>
    <property type="project" value="InterPro"/>
</dbReference>
<evidence type="ECO:0000313" key="1">
    <source>
        <dbReference type="EMBL" id="AKF10189.1"/>
    </source>
</evidence>
<accession>A0A0F6SHC2</accession>